<evidence type="ECO:0000256" key="1">
    <source>
        <dbReference type="ARBA" id="ARBA00009986"/>
    </source>
</evidence>
<evidence type="ECO:0000313" key="4">
    <source>
        <dbReference type="EMBL" id="SMH56311.1"/>
    </source>
</evidence>
<sequence>MDRKLFIDGAWVDAIAGTRADIKDPATGDLVGTSSIAARADVDRAVLAATRALSAWGGIHADERARILHRAADLIEERVEAIADTLTREQGKPIPDAKKEILFGVTVIRYYAEEGRRLGGSIRPASRSDIRSLVTTAPVGVVGGIVPWNYPVDLYAWKVAPSLAAGCTLVVKPPHETPLAIGQVVQCFADAGLPAGVLNDIPGNGPEVGAALAEHPGIAMISATASVPAGQSIMRAGAATLKRMSLELGGHSPFIVLDDADIEEAAAAAARRSFSNMGQICIAVNRILVSKPIHARFVEALAAETRKIELGHGVEPGVLYGPVLNESVRARTTRHLDDAVRRGAKLVTGGSAPKGGLYDRGFFFEPALVDEVPDGALAVTEETFGPLAAIRSVADDREALAIANSLPYGLASYVYSGDLERAWSMAEQIEAGAVGVNVNDTSELQAPFGGWKMSGIGRELGREGIEAYRESKHIKMRVRQRV</sequence>
<dbReference type="InterPro" id="IPR016160">
    <property type="entry name" value="Ald_DH_CS_CYS"/>
</dbReference>
<protein>
    <submittedName>
        <fullName evidence="4">Succinate-semialdehyde dehydrogenase / glutarate-semialdehyde dehydrogenase</fullName>
    </submittedName>
</protein>
<dbReference type="InterPro" id="IPR016161">
    <property type="entry name" value="Ald_DH/histidinol_DH"/>
</dbReference>
<reference evidence="4 5" key="1">
    <citation type="submission" date="2017-04" db="EMBL/GenBank/DDBJ databases">
        <authorList>
            <person name="Afonso C.L."/>
            <person name="Miller P.J."/>
            <person name="Scott M.A."/>
            <person name="Spackman E."/>
            <person name="Goraichik I."/>
            <person name="Dimitrov K.M."/>
            <person name="Suarez D.L."/>
            <person name="Swayne D.E."/>
        </authorList>
    </citation>
    <scope>NUCLEOTIDE SEQUENCE [LARGE SCALE GENOMIC DNA]</scope>
    <source>
        <strain evidence="4 5">B5P</strain>
    </source>
</reference>
<dbReference type="PANTHER" id="PTHR43353">
    <property type="entry name" value="SUCCINATE-SEMIALDEHYDE DEHYDROGENASE, MITOCHONDRIAL"/>
    <property type="match status" value="1"/>
</dbReference>
<dbReference type="OrthoDB" id="9812625at2"/>
<keyword evidence="5" id="KW-1185">Reference proteome</keyword>
<organism evidence="4 5">
    <name type="scientific">Mesorhizobium australicum</name>
    <dbReference type="NCBI Taxonomy" id="536018"/>
    <lineage>
        <taxon>Bacteria</taxon>
        <taxon>Pseudomonadati</taxon>
        <taxon>Pseudomonadota</taxon>
        <taxon>Alphaproteobacteria</taxon>
        <taxon>Hyphomicrobiales</taxon>
        <taxon>Phyllobacteriaceae</taxon>
        <taxon>Mesorhizobium</taxon>
    </lineage>
</organism>
<dbReference type="PROSITE" id="PS00070">
    <property type="entry name" value="ALDEHYDE_DEHYDR_CYS"/>
    <property type="match status" value="1"/>
</dbReference>
<dbReference type="AlphaFoldDB" id="A0A1X7PXH2"/>
<dbReference type="InterPro" id="IPR016162">
    <property type="entry name" value="Ald_DH_N"/>
</dbReference>
<dbReference type="SUPFAM" id="SSF53720">
    <property type="entry name" value="ALDH-like"/>
    <property type="match status" value="1"/>
</dbReference>
<dbReference type="InterPro" id="IPR050740">
    <property type="entry name" value="Aldehyde_DH_Superfamily"/>
</dbReference>
<evidence type="ECO:0000313" key="5">
    <source>
        <dbReference type="Proteomes" id="UP000193083"/>
    </source>
</evidence>
<feature type="domain" description="Aldehyde dehydrogenase" evidence="3">
    <location>
        <begin position="11"/>
        <end position="474"/>
    </location>
</feature>
<dbReference type="GO" id="GO:0009450">
    <property type="term" value="P:gamma-aminobutyric acid catabolic process"/>
    <property type="evidence" value="ECO:0007669"/>
    <property type="project" value="TreeGrafter"/>
</dbReference>
<dbReference type="RefSeq" id="WP_085467073.1">
    <property type="nucleotide sequence ID" value="NZ_FXBL01000004.1"/>
</dbReference>
<dbReference type="InterPro" id="IPR015590">
    <property type="entry name" value="Aldehyde_DH_dom"/>
</dbReference>
<dbReference type="Proteomes" id="UP000193083">
    <property type="component" value="Unassembled WGS sequence"/>
</dbReference>
<evidence type="ECO:0000259" key="3">
    <source>
        <dbReference type="Pfam" id="PF00171"/>
    </source>
</evidence>
<name>A0A1X7PXH2_9HYPH</name>
<dbReference type="PANTHER" id="PTHR43353:SF5">
    <property type="entry name" value="SUCCINATE-SEMIALDEHYDE DEHYDROGENASE, MITOCHONDRIAL"/>
    <property type="match status" value="1"/>
</dbReference>
<dbReference type="GO" id="GO:0004777">
    <property type="term" value="F:succinate-semialdehyde dehydrogenase (NAD+) activity"/>
    <property type="evidence" value="ECO:0007669"/>
    <property type="project" value="TreeGrafter"/>
</dbReference>
<dbReference type="Pfam" id="PF00171">
    <property type="entry name" value="Aldedh"/>
    <property type="match status" value="1"/>
</dbReference>
<gene>
    <name evidence="4" type="ORF">SAMN02982922_5493</name>
</gene>
<evidence type="ECO:0000256" key="2">
    <source>
        <dbReference type="ARBA" id="ARBA00023002"/>
    </source>
</evidence>
<dbReference type="InterPro" id="IPR016163">
    <property type="entry name" value="Ald_DH_C"/>
</dbReference>
<keyword evidence="2" id="KW-0560">Oxidoreductase</keyword>
<dbReference type="FunFam" id="3.40.605.10:FF:000007">
    <property type="entry name" value="NAD/NADP-dependent betaine aldehyde dehydrogenase"/>
    <property type="match status" value="1"/>
</dbReference>
<dbReference type="Gene3D" id="3.40.309.10">
    <property type="entry name" value="Aldehyde Dehydrogenase, Chain A, domain 2"/>
    <property type="match status" value="1"/>
</dbReference>
<accession>A0A1X7PXH2</accession>
<comment type="similarity">
    <text evidence="1">Belongs to the aldehyde dehydrogenase family.</text>
</comment>
<dbReference type="EMBL" id="FXBL01000004">
    <property type="protein sequence ID" value="SMH56311.1"/>
    <property type="molecule type" value="Genomic_DNA"/>
</dbReference>
<proteinExistence type="inferred from homology"/>
<dbReference type="Gene3D" id="3.40.605.10">
    <property type="entry name" value="Aldehyde Dehydrogenase, Chain A, domain 1"/>
    <property type="match status" value="1"/>
</dbReference>